<reference evidence="1 2" key="1">
    <citation type="submission" date="2021-04" db="EMBL/GenBank/DDBJ databases">
        <title>Chitinophaga sp. nov., isolated from the rhizosphere soil.</title>
        <authorList>
            <person name="He S."/>
        </authorList>
    </citation>
    <scope>NUCLEOTIDE SEQUENCE [LARGE SCALE GENOMIC DNA]</scope>
    <source>
        <strain evidence="1 2">2R12</strain>
    </source>
</reference>
<organism evidence="1 2">
    <name type="scientific">Chitinophaga hostae</name>
    <dbReference type="NCBI Taxonomy" id="2831022"/>
    <lineage>
        <taxon>Bacteria</taxon>
        <taxon>Pseudomonadati</taxon>
        <taxon>Bacteroidota</taxon>
        <taxon>Chitinophagia</taxon>
        <taxon>Chitinophagales</taxon>
        <taxon>Chitinophagaceae</taxon>
        <taxon>Chitinophaga</taxon>
    </lineage>
</organism>
<evidence type="ECO:0000313" key="2">
    <source>
        <dbReference type="Proteomes" id="UP000676386"/>
    </source>
</evidence>
<keyword evidence="2" id="KW-1185">Reference proteome</keyword>
<evidence type="ECO:0000313" key="1">
    <source>
        <dbReference type="EMBL" id="MBS0030022.1"/>
    </source>
</evidence>
<proteinExistence type="predicted"/>
<gene>
    <name evidence="1" type="ORF">KE626_22040</name>
</gene>
<accession>A0ABS5J470</accession>
<sequence>MSDLYKRFWFEFKIDAASNYPPGIGLGCGVTVFDYDDAVKILDENVFTAIGRPAFKRVIENVDIRELDQGHVIPNMKPPIYRGVWYPMGYD</sequence>
<name>A0ABS5J470_9BACT</name>
<dbReference type="EMBL" id="JAGTXB010000012">
    <property type="protein sequence ID" value="MBS0030022.1"/>
    <property type="molecule type" value="Genomic_DNA"/>
</dbReference>
<dbReference type="RefSeq" id="WP_211975165.1">
    <property type="nucleotide sequence ID" value="NZ_JAGTXB010000012.1"/>
</dbReference>
<comment type="caution">
    <text evidence="1">The sequence shown here is derived from an EMBL/GenBank/DDBJ whole genome shotgun (WGS) entry which is preliminary data.</text>
</comment>
<dbReference type="PROSITE" id="PS51257">
    <property type="entry name" value="PROKAR_LIPOPROTEIN"/>
    <property type="match status" value="1"/>
</dbReference>
<dbReference type="Proteomes" id="UP000676386">
    <property type="component" value="Unassembled WGS sequence"/>
</dbReference>
<protein>
    <submittedName>
        <fullName evidence="1">Uncharacterized protein</fullName>
    </submittedName>
</protein>